<evidence type="ECO:0000313" key="3">
    <source>
        <dbReference type="Proteomes" id="UP000186019"/>
    </source>
</evidence>
<dbReference type="EMBL" id="FTNV01000006">
    <property type="protein sequence ID" value="SIS26221.1"/>
    <property type="molecule type" value="Genomic_DNA"/>
</dbReference>
<dbReference type="Gene3D" id="3.50.30.40">
    <property type="entry name" value="Ribonuclease E inhibitor RraA/RraA-like"/>
    <property type="match status" value="1"/>
</dbReference>
<dbReference type="InterPro" id="IPR005493">
    <property type="entry name" value="RraA/RraA-like"/>
</dbReference>
<dbReference type="AlphaFoldDB" id="A0A1N7HN74"/>
<dbReference type="RefSeq" id="WP_076535566.1">
    <property type="nucleotide sequence ID" value="NZ_FOAC01000007.1"/>
</dbReference>
<name>A0A1N7HN74_9RHOB</name>
<comment type="cofactor">
    <cofactor evidence="1">
        <name>Mg(2+)</name>
        <dbReference type="ChEBI" id="CHEBI:18420"/>
    </cofactor>
</comment>
<feature type="binding site" evidence="1">
    <location>
        <position position="134"/>
    </location>
    <ligand>
        <name>Mg(2+)</name>
        <dbReference type="ChEBI" id="CHEBI:18420"/>
    </ligand>
</feature>
<dbReference type="SUPFAM" id="SSF89562">
    <property type="entry name" value="RraA-like"/>
    <property type="match status" value="1"/>
</dbReference>
<sequence>MSESALPEGLLDLLRQVDTPTVCNAIEVAQGKRGFGRFTRGTMQHSQPGTAAIVGYARTARISGVAPSTEPPEVVRARRLDYFRAMAGGAGPTVAVVEDVDYPNCIAGWWGEVHVAVHKGLGLAGAVTNGVLRDLDVIDEGFPVLAGSIGPSHGYVHITEIGSEVSIMGMRVGQEDLIHADRHGALVIPAEVIPTLKQAVETVFANERIILDAARAPGFDITRLEKAWAKFEAERT</sequence>
<evidence type="ECO:0000313" key="2">
    <source>
        <dbReference type="EMBL" id="SIS26221.1"/>
    </source>
</evidence>
<dbReference type="OrthoDB" id="8912551at2"/>
<evidence type="ECO:0000256" key="1">
    <source>
        <dbReference type="PIRSR" id="PIRSR605493-1"/>
    </source>
</evidence>
<feature type="binding site" evidence="1">
    <location>
        <position position="133"/>
    </location>
    <ligand>
        <name>substrate</name>
    </ligand>
</feature>
<dbReference type="Pfam" id="PF03737">
    <property type="entry name" value="RraA-like"/>
    <property type="match status" value="1"/>
</dbReference>
<keyword evidence="1" id="KW-0460">Magnesium</keyword>
<organism evidence="2 3">
    <name type="scientific">Roseovarius nanhaiticus</name>
    <dbReference type="NCBI Taxonomy" id="573024"/>
    <lineage>
        <taxon>Bacteria</taxon>
        <taxon>Pseudomonadati</taxon>
        <taxon>Pseudomonadota</taxon>
        <taxon>Alphaproteobacteria</taxon>
        <taxon>Rhodobacterales</taxon>
        <taxon>Roseobacteraceae</taxon>
        <taxon>Roseovarius</taxon>
    </lineage>
</organism>
<dbReference type="GO" id="GO:0046872">
    <property type="term" value="F:metal ion binding"/>
    <property type="evidence" value="ECO:0007669"/>
    <property type="project" value="UniProtKB-KW"/>
</dbReference>
<proteinExistence type="predicted"/>
<reference evidence="2 3" key="1">
    <citation type="submission" date="2017-01" db="EMBL/GenBank/DDBJ databases">
        <authorList>
            <person name="Mah S.A."/>
            <person name="Swanson W.J."/>
            <person name="Moy G.W."/>
            <person name="Vacquier V.D."/>
        </authorList>
    </citation>
    <scope>NUCLEOTIDE SEQUENCE [LARGE SCALE GENOMIC DNA]</scope>
    <source>
        <strain evidence="2 3">DSM 29590</strain>
    </source>
</reference>
<keyword evidence="3" id="KW-1185">Reference proteome</keyword>
<dbReference type="STRING" id="573024.SAMN05216208_3574"/>
<protein>
    <submittedName>
        <fullName evidence="2">Regulator of RNase E activity RraA</fullName>
    </submittedName>
</protein>
<gene>
    <name evidence="2" type="ORF">SAMN05421666_3483</name>
</gene>
<keyword evidence="1" id="KW-0479">Metal-binding</keyword>
<dbReference type="InterPro" id="IPR036704">
    <property type="entry name" value="RraA/RraA-like_sf"/>
</dbReference>
<accession>A0A1N7HN74</accession>
<dbReference type="Proteomes" id="UP000186019">
    <property type="component" value="Unassembled WGS sequence"/>
</dbReference>